<proteinExistence type="predicted"/>
<name>A0A8X8YYE4_SALSN</name>
<sequence length="63" mass="7449">MLSTLDMVSYQKALSLLDLFKAREIHLVDFLHLQFMTCVIKVIHLNTFLSTSCAWVSWLRTRY</sequence>
<keyword evidence="2" id="KW-1185">Reference proteome</keyword>
<protein>
    <submittedName>
        <fullName evidence="1">Uncharacterized protein</fullName>
    </submittedName>
</protein>
<accession>A0A8X8YYE4</accession>
<reference evidence="1" key="2">
    <citation type="submission" date="2020-08" db="EMBL/GenBank/DDBJ databases">
        <title>Plant Genome Project.</title>
        <authorList>
            <person name="Zhang R.-G."/>
        </authorList>
    </citation>
    <scope>NUCLEOTIDE SEQUENCE</scope>
    <source>
        <strain evidence="1">Huo1</strain>
        <tissue evidence="1">Leaf</tissue>
    </source>
</reference>
<gene>
    <name evidence="1" type="ORF">SASPL_153520</name>
</gene>
<dbReference type="Proteomes" id="UP000298416">
    <property type="component" value="Unassembled WGS sequence"/>
</dbReference>
<evidence type="ECO:0000313" key="1">
    <source>
        <dbReference type="EMBL" id="KAG6384703.1"/>
    </source>
</evidence>
<dbReference type="AlphaFoldDB" id="A0A8X8YYE4"/>
<evidence type="ECO:0000313" key="2">
    <source>
        <dbReference type="Proteomes" id="UP000298416"/>
    </source>
</evidence>
<organism evidence="1">
    <name type="scientific">Salvia splendens</name>
    <name type="common">Scarlet sage</name>
    <dbReference type="NCBI Taxonomy" id="180675"/>
    <lineage>
        <taxon>Eukaryota</taxon>
        <taxon>Viridiplantae</taxon>
        <taxon>Streptophyta</taxon>
        <taxon>Embryophyta</taxon>
        <taxon>Tracheophyta</taxon>
        <taxon>Spermatophyta</taxon>
        <taxon>Magnoliopsida</taxon>
        <taxon>eudicotyledons</taxon>
        <taxon>Gunneridae</taxon>
        <taxon>Pentapetalae</taxon>
        <taxon>asterids</taxon>
        <taxon>lamiids</taxon>
        <taxon>Lamiales</taxon>
        <taxon>Lamiaceae</taxon>
        <taxon>Nepetoideae</taxon>
        <taxon>Mentheae</taxon>
        <taxon>Salviinae</taxon>
        <taxon>Salvia</taxon>
        <taxon>Salvia subgen. Calosphace</taxon>
        <taxon>core Calosphace</taxon>
    </lineage>
</organism>
<reference evidence="1" key="1">
    <citation type="submission" date="2018-01" db="EMBL/GenBank/DDBJ databases">
        <authorList>
            <person name="Mao J.F."/>
        </authorList>
    </citation>
    <scope>NUCLEOTIDE SEQUENCE</scope>
    <source>
        <strain evidence="1">Huo1</strain>
        <tissue evidence="1">Leaf</tissue>
    </source>
</reference>
<comment type="caution">
    <text evidence="1">The sequence shown here is derived from an EMBL/GenBank/DDBJ whole genome shotgun (WGS) entry which is preliminary data.</text>
</comment>
<dbReference type="EMBL" id="PNBA02000022">
    <property type="protein sequence ID" value="KAG6384703.1"/>
    <property type="molecule type" value="Genomic_DNA"/>
</dbReference>